<keyword evidence="3" id="KW-1185">Reference proteome</keyword>
<dbReference type="InterPro" id="IPR050678">
    <property type="entry name" value="DNA_Partitioning_ATPase"/>
</dbReference>
<sequence length="287" mass="32053">MSKVLVVANNKGGVAKTTTSVGLAAYFGQVQSKRVLIVDCDPQCNLTAALIDVNYRDLETIDYLPEHPETGDRYSISHIYDSEPLAPYPTRLPNCELIPNLPSNLVLDRGTEDDINTFVEFFHQDAIAEQYDVVIMDTPPAKGTLTTSAIRASTHILIPCVMEERGVEGLLGMVAKVMEEKDFQAYDRETEVLGVLPTKFDSRMRIHKAYLSALNDPERMGDLSNLMIPSQLDQGKSIDSFVIKERALLKEMELKGANPITPFGMARSTDVYKEWLALGRYVEGRMF</sequence>
<evidence type="ECO:0000313" key="2">
    <source>
        <dbReference type="EMBL" id="SIR02612.1"/>
    </source>
</evidence>
<dbReference type="PANTHER" id="PTHR13696">
    <property type="entry name" value="P-LOOP CONTAINING NUCLEOSIDE TRIPHOSPHATE HYDROLASE"/>
    <property type="match status" value="1"/>
</dbReference>
<accession>A0A1N6XJU9</accession>
<dbReference type="CDD" id="cd02042">
    <property type="entry name" value="ParAB_family"/>
    <property type="match status" value="1"/>
</dbReference>
<organism evidence="2 3">
    <name type="scientific">Marinobacterium stanieri</name>
    <dbReference type="NCBI Taxonomy" id="49186"/>
    <lineage>
        <taxon>Bacteria</taxon>
        <taxon>Pseudomonadati</taxon>
        <taxon>Pseudomonadota</taxon>
        <taxon>Gammaproteobacteria</taxon>
        <taxon>Oceanospirillales</taxon>
        <taxon>Oceanospirillaceae</taxon>
        <taxon>Marinobacterium</taxon>
    </lineage>
</organism>
<name>A0A1N6XJU9_9GAMM</name>
<proteinExistence type="predicted"/>
<dbReference type="InterPro" id="IPR027417">
    <property type="entry name" value="P-loop_NTPase"/>
</dbReference>
<reference evidence="2 3" key="1">
    <citation type="submission" date="2017-01" db="EMBL/GenBank/DDBJ databases">
        <authorList>
            <person name="Mah S.A."/>
            <person name="Swanson W.J."/>
            <person name="Moy G.W."/>
            <person name="Vacquier V.D."/>
        </authorList>
    </citation>
    <scope>NUCLEOTIDE SEQUENCE [LARGE SCALE GENOMIC DNA]</scope>
    <source>
        <strain evidence="2 3">DSM 7027</strain>
    </source>
</reference>
<feature type="domain" description="AAA" evidence="1">
    <location>
        <begin position="3"/>
        <end position="177"/>
    </location>
</feature>
<dbReference type="STRING" id="49186.SAMN05421647_11466"/>
<dbReference type="AlphaFoldDB" id="A0A1N6XJU9"/>
<dbReference type="RefSeq" id="WP_076466328.1">
    <property type="nucleotide sequence ID" value="NZ_FTMN01000014.1"/>
</dbReference>
<gene>
    <name evidence="2" type="ORF">SAMN05421647_11466</name>
</gene>
<protein>
    <submittedName>
        <fullName evidence="2">Chromosome partitioning protein</fullName>
    </submittedName>
</protein>
<dbReference type="SUPFAM" id="SSF52540">
    <property type="entry name" value="P-loop containing nucleoside triphosphate hydrolases"/>
    <property type="match status" value="1"/>
</dbReference>
<dbReference type="Proteomes" id="UP000186895">
    <property type="component" value="Unassembled WGS sequence"/>
</dbReference>
<dbReference type="EMBL" id="FTMN01000014">
    <property type="protein sequence ID" value="SIR02612.1"/>
    <property type="molecule type" value="Genomic_DNA"/>
</dbReference>
<dbReference type="Pfam" id="PF13614">
    <property type="entry name" value="AAA_31"/>
    <property type="match status" value="1"/>
</dbReference>
<evidence type="ECO:0000313" key="3">
    <source>
        <dbReference type="Proteomes" id="UP000186895"/>
    </source>
</evidence>
<dbReference type="Gene3D" id="3.40.50.300">
    <property type="entry name" value="P-loop containing nucleotide triphosphate hydrolases"/>
    <property type="match status" value="1"/>
</dbReference>
<evidence type="ECO:0000259" key="1">
    <source>
        <dbReference type="Pfam" id="PF13614"/>
    </source>
</evidence>
<dbReference type="InterPro" id="IPR025669">
    <property type="entry name" value="AAA_dom"/>
</dbReference>
<dbReference type="PANTHER" id="PTHR13696:SF99">
    <property type="entry name" value="COBYRINIC ACID AC-DIAMIDE SYNTHASE"/>
    <property type="match status" value="1"/>
</dbReference>